<name>A0A371PJ46_9BACL</name>
<dbReference type="EMBL" id="QUBQ01000001">
    <property type="protein sequence ID" value="REK75669.1"/>
    <property type="molecule type" value="Genomic_DNA"/>
</dbReference>
<keyword evidence="1" id="KW-0812">Transmembrane</keyword>
<dbReference type="Proteomes" id="UP000261905">
    <property type="component" value="Unassembled WGS sequence"/>
</dbReference>
<dbReference type="RefSeq" id="WP_116042087.1">
    <property type="nucleotide sequence ID" value="NZ_QUBQ01000001.1"/>
</dbReference>
<keyword evidence="3" id="KW-1185">Reference proteome</keyword>
<protein>
    <submittedName>
        <fullName evidence="2">Type II secretion system protein</fullName>
    </submittedName>
</protein>
<feature type="transmembrane region" description="Helical" evidence="1">
    <location>
        <begin position="267"/>
        <end position="290"/>
    </location>
</feature>
<keyword evidence="1" id="KW-1133">Transmembrane helix</keyword>
<organism evidence="2 3">
    <name type="scientific">Paenibacillus paeoniae</name>
    <dbReference type="NCBI Taxonomy" id="2292705"/>
    <lineage>
        <taxon>Bacteria</taxon>
        <taxon>Bacillati</taxon>
        <taxon>Bacillota</taxon>
        <taxon>Bacilli</taxon>
        <taxon>Bacillales</taxon>
        <taxon>Paenibacillaceae</taxon>
        <taxon>Paenibacillus</taxon>
    </lineage>
</organism>
<keyword evidence="1" id="KW-0472">Membrane</keyword>
<gene>
    <name evidence="2" type="ORF">DX130_00890</name>
</gene>
<comment type="caution">
    <text evidence="2">The sequence shown here is derived from an EMBL/GenBank/DDBJ whole genome shotgun (WGS) entry which is preliminary data.</text>
</comment>
<evidence type="ECO:0000313" key="2">
    <source>
        <dbReference type="EMBL" id="REK75669.1"/>
    </source>
</evidence>
<dbReference type="PANTHER" id="PTHR35007:SF2">
    <property type="entry name" value="PILUS ASSEMBLE PROTEIN"/>
    <property type="match status" value="1"/>
</dbReference>
<feature type="transmembrane region" description="Helical" evidence="1">
    <location>
        <begin position="116"/>
        <end position="134"/>
    </location>
</feature>
<accession>A0A371PJ46</accession>
<proteinExistence type="predicted"/>
<dbReference type="OrthoDB" id="9793966at2"/>
<evidence type="ECO:0000256" key="1">
    <source>
        <dbReference type="SAM" id="Phobius"/>
    </source>
</evidence>
<evidence type="ECO:0000313" key="3">
    <source>
        <dbReference type="Proteomes" id="UP000261905"/>
    </source>
</evidence>
<reference evidence="2 3" key="1">
    <citation type="submission" date="2018-08" db="EMBL/GenBank/DDBJ databases">
        <title>Paenibacillus sp. M4BSY-1, whole genome shotgun sequence.</title>
        <authorList>
            <person name="Tuo L."/>
        </authorList>
    </citation>
    <scope>NUCLEOTIDE SEQUENCE [LARGE SCALE GENOMIC DNA]</scope>
    <source>
        <strain evidence="2 3">M4BSY-1</strain>
    </source>
</reference>
<dbReference type="PANTHER" id="PTHR35007">
    <property type="entry name" value="INTEGRAL MEMBRANE PROTEIN-RELATED"/>
    <property type="match status" value="1"/>
</dbReference>
<sequence>MGLFAAMLLAGVWVFLAGRSALGRIPHLLRQNRSEKRNAAMSALLFQEPFLRVWEKACQWDDIQHMLNSYHAKLMLLSGPSWTIEKTKGEAASSLGTGYAAFAGSCLLSWISGENFIMFAGVLAFCALTLRKFAEAGKKLERRKKAIITGLPDRMSKLMLLVSAGETVQRAFVRCLEGRDGSNYPLDKEWGAAVTAMNNGQSFNIVLERFNRSCAVQEASLFTTVMLLNYRKGGEHFVLAVRELSYSLWEKRKGLARISGEEASSKLVFPLVGVMFIMMIIVAAPAVLVMSI</sequence>
<dbReference type="AlphaFoldDB" id="A0A371PJ46"/>